<dbReference type="GeneID" id="1465190"/>
<name>A0A371R357_9CREN</name>
<dbReference type="RefSeq" id="WP_011007436.1">
    <property type="nucleotide sequence ID" value="NZ_DUJP01000007.1"/>
</dbReference>
<sequence length="84" mass="9653">MPLHYCVVYLVSVYPNADQLDALVKNAFDMWRKEGTTGLMYYNTITTAISRRMGACIITVLAKKVLIIMVARKLKKRQREGTNR</sequence>
<dbReference type="Proteomes" id="UP000651120">
    <property type="component" value="Unassembled WGS sequence"/>
</dbReference>
<keyword evidence="1" id="KW-0812">Transmembrane</keyword>
<evidence type="ECO:0000256" key="1">
    <source>
        <dbReference type="SAM" id="Phobius"/>
    </source>
</evidence>
<keyword evidence="1" id="KW-0472">Membrane</keyword>
<gene>
    <name evidence="4" type="ORF">CGL51_00750</name>
    <name evidence="3" type="ORF">CGL52_12015</name>
    <name evidence="2" type="ORF">HA333_01225</name>
</gene>
<evidence type="ECO:0000313" key="2">
    <source>
        <dbReference type="EMBL" id="HII46122.1"/>
    </source>
</evidence>
<reference evidence="5 6" key="1">
    <citation type="submission" date="2017-07" db="EMBL/GenBank/DDBJ databases">
        <title>Draft genome sequence of aerobic hyperthermophilic archaea, Pyrobaculum aerophilum YKB31 and YKB32.</title>
        <authorList>
            <person name="Mochizuki T."/>
            <person name="Berliner A.J."/>
            <person name="Yoshida-Takashima Y."/>
            <person name="Takaki Y."/>
            <person name="Nunoura T."/>
            <person name="Takai K."/>
        </authorList>
    </citation>
    <scope>NUCLEOTIDE SEQUENCE [LARGE SCALE GENOMIC DNA]</scope>
    <source>
        <strain evidence="4 6">YKB31</strain>
        <strain evidence="3 5">YKB32</strain>
    </source>
</reference>
<evidence type="ECO:0000313" key="4">
    <source>
        <dbReference type="EMBL" id="RFA98249.1"/>
    </source>
</evidence>
<evidence type="ECO:0000313" key="3">
    <source>
        <dbReference type="EMBL" id="RFA95878.1"/>
    </source>
</evidence>
<accession>A0A371R357</accession>
<proteinExistence type="predicted"/>
<dbReference type="EMBL" id="NMUF01000047">
    <property type="protein sequence ID" value="RFA95878.1"/>
    <property type="molecule type" value="Genomic_DNA"/>
</dbReference>
<keyword evidence="1" id="KW-1133">Transmembrane helix</keyword>
<organism evidence="4 6">
    <name type="scientific">Pyrobaculum aerophilum</name>
    <dbReference type="NCBI Taxonomy" id="13773"/>
    <lineage>
        <taxon>Archaea</taxon>
        <taxon>Thermoproteota</taxon>
        <taxon>Thermoprotei</taxon>
        <taxon>Thermoproteales</taxon>
        <taxon>Thermoproteaceae</taxon>
        <taxon>Pyrobaculum</taxon>
    </lineage>
</organism>
<dbReference type="AlphaFoldDB" id="A0A371R357"/>
<dbReference type="EMBL" id="NMUE01000002">
    <property type="protein sequence ID" value="RFA98249.1"/>
    <property type="molecule type" value="Genomic_DNA"/>
</dbReference>
<protein>
    <submittedName>
        <fullName evidence="4">Uncharacterized protein</fullName>
    </submittedName>
</protein>
<dbReference type="EMBL" id="DUJP01000007">
    <property type="protein sequence ID" value="HII46122.1"/>
    <property type="molecule type" value="Genomic_DNA"/>
</dbReference>
<evidence type="ECO:0000313" key="5">
    <source>
        <dbReference type="Proteomes" id="UP000256877"/>
    </source>
</evidence>
<evidence type="ECO:0000313" key="6">
    <source>
        <dbReference type="Proteomes" id="UP000257123"/>
    </source>
</evidence>
<feature type="transmembrane region" description="Helical" evidence="1">
    <location>
        <begin position="49"/>
        <end position="71"/>
    </location>
</feature>
<reference evidence="2" key="2">
    <citation type="journal article" date="2020" name="bioRxiv">
        <title>A rank-normalized archaeal taxonomy based on genome phylogeny resolves widespread incomplete and uneven classifications.</title>
        <authorList>
            <person name="Rinke C."/>
            <person name="Chuvochina M."/>
            <person name="Mussig A.J."/>
            <person name="Chaumeil P.-A."/>
            <person name="Waite D.W."/>
            <person name="Whitman W.B."/>
            <person name="Parks D.H."/>
            <person name="Hugenholtz P."/>
        </authorList>
    </citation>
    <scope>NUCLEOTIDE SEQUENCE</scope>
    <source>
        <strain evidence="2">UBA8839</strain>
    </source>
</reference>
<dbReference type="Proteomes" id="UP000256877">
    <property type="component" value="Unassembled WGS sequence"/>
</dbReference>
<dbReference type="Proteomes" id="UP000257123">
    <property type="component" value="Unassembled WGS sequence"/>
</dbReference>
<comment type="caution">
    <text evidence="4">The sequence shown here is derived from an EMBL/GenBank/DDBJ whole genome shotgun (WGS) entry which is preliminary data.</text>
</comment>